<keyword evidence="10" id="KW-1185">Reference proteome</keyword>
<evidence type="ECO:0000313" key="8">
    <source>
        <dbReference type="EMBL" id="RWS05873.1"/>
    </source>
</evidence>
<keyword evidence="5" id="KW-1133">Transmembrane helix</keyword>
<dbReference type="AlphaFoldDB" id="A0A3S3NTP8"/>
<dbReference type="Gene3D" id="3.80.10.10">
    <property type="entry name" value="Ribonuclease Inhibitor"/>
    <property type="match status" value="1"/>
</dbReference>
<comment type="caution">
    <text evidence="9">The sequence shown here is derived from an EMBL/GenBank/DDBJ whole genome shotgun (WGS) entry which is preliminary data.</text>
</comment>
<dbReference type="InterPro" id="IPR007110">
    <property type="entry name" value="Ig-like_dom"/>
</dbReference>
<dbReference type="Gene3D" id="2.60.40.10">
    <property type="entry name" value="Immunoglobulins"/>
    <property type="match status" value="1"/>
</dbReference>
<dbReference type="InterPro" id="IPR036179">
    <property type="entry name" value="Ig-like_dom_sf"/>
</dbReference>
<feature type="non-terminal residue" evidence="9">
    <location>
        <position position="1"/>
    </location>
</feature>
<dbReference type="PROSITE" id="PS51450">
    <property type="entry name" value="LRR"/>
    <property type="match status" value="1"/>
</dbReference>
<keyword evidence="4" id="KW-1015">Disulfide bond</keyword>
<accession>A0A3S3NTP8</accession>
<dbReference type="InterPro" id="IPR001611">
    <property type="entry name" value="Leu-rich_rpt"/>
</dbReference>
<dbReference type="InterPro" id="IPR013783">
    <property type="entry name" value="Ig-like_fold"/>
</dbReference>
<dbReference type="Proteomes" id="UP000285301">
    <property type="component" value="Unassembled WGS sequence"/>
</dbReference>
<dbReference type="PANTHER" id="PTHR24366:SF96">
    <property type="entry name" value="LEUCINE RICH REPEAT CONTAINING 53"/>
    <property type="match status" value="1"/>
</dbReference>
<feature type="non-terminal residue" evidence="9">
    <location>
        <position position="432"/>
    </location>
</feature>
<sequence>NQIKSIVETAFVGLLELEELRLSDNHLSFLGSHSLLPLIKVHSLTLSGNKWICDCRMRQLREYLLMNPRINVADNPKCNNVNKIWTQLGLNEFLCAPRISPNDSAKIYKTEAGNNFTLECSFYIDNGFEFQPLAVKWFWHERVLSNNSEGVVPPQKFTIYEFDSTLDDGKHEKRKIRTSRLEIVYILELNKGVYGCEASNDAGRAGHNFTVHVTSSSHSSKKNVAIPAAAASIESENNKNSFDNSSDTKTMPATNSVVIGLVLGILFGIFLVLVLFGIVVVLLCRRRQYRRRSSIGTNRVVAVDSELEKLTASTISGSTPSVLPSCPSTVPSIDTRIVNPIQKPPRSTPTMPTGTPQVWLIKRNDTSNGILRSDGDGCCETPLPLCEYDMNSYTALTAAIEPDLIHHPSSYVRNNFTSNEEQISVHSDGTEV</sequence>
<evidence type="ECO:0000313" key="10">
    <source>
        <dbReference type="Proteomes" id="UP000285301"/>
    </source>
</evidence>
<evidence type="ECO:0000313" key="9">
    <source>
        <dbReference type="EMBL" id="RWS05878.1"/>
    </source>
</evidence>
<keyword evidence="5" id="KW-0472">Membrane</keyword>
<evidence type="ECO:0000259" key="6">
    <source>
        <dbReference type="PROSITE" id="PS50835"/>
    </source>
</evidence>
<dbReference type="EMBL" id="NCKU01004933">
    <property type="protein sequence ID" value="RWS05241.1"/>
    <property type="molecule type" value="Genomic_DNA"/>
</dbReference>
<organism evidence="9 10">
    <name type="scientific">Dinothrombium tinctorium</name>
    <dbReference type="NCBI Taxonomy" id="1965070"/>
    <lineage>
        <taxon>Eukaryota</taxon>
        <taxon>Metazoa</taxon>
        <taxon>Ecdysozoa</taxon>
        <taxon>Arthropoda</taxon>
        <taxon>Chelicerata</taxon>
        <taxon>Arachnida</taxon>
        <taxon>Acari</taxon>
        <taxon>Acariformes</taxon>
        <taxon>Trombidiformes</taxon>
        <taxon>Prostigmata</taxon>
        <taxon>Anystina</taxon>
        <taxon>Parasitengona</taxon>
        <taxon>Trombidioidea</taxon>
        <taxon>Trombidiidae</taxon>
        <taxon>Dinothrombium</taxon>
    </lineage>
</organism>
<reference evidence="9" key="2">
    <citation type="submission" date="2018-11" db="EMBL/GenBank/DDBJ databases">
        <title>Trombidioid mite genomics.</title>
        <authorList>
            <person name="Dong X."/>
        </authorList>
    </citation>
    <scope>NUCLEOTIDE SEQUENCE</scope>
    <source>
        <strain evidence="9">UoL-WK</strain>
    </source>
</reference>
<dbReference type="PANTHER" id="PTHR24366">
    <property type="entry name" value="IG(IMMUNOGLOBULIN) AND LRR(LEUCINE RICH REPEAT) DOMAINS"/>
    <property type="match status" value="1"/>
</dbReference>
<keyword evidence="2" id="KW-0732">Signal</keyword>
<evidence type="ECO:0000256" key="4">
    <source>
        <dbReference type="ARBA" id="ARBA00023157"/>
    </source>
</evidence>
<name>A0A3S3NTP8_9ACAR</name>
<keyword evidence="1" id="KW-0433">Leucine-rich repeat</keyword>
<dbReference type="InterPro" id="IPR032675">
    <property type="entry name" value="LRR_dom_sf"/>
</dbReference>
<dbReference type="SUPFAM" id="SSF52058">
    <property type="entry name" value="L domain-like"/>
    <property type="match status" value="1"/>
</dbReference>
<dbReference type="EMBL" id="NCKU01004478">
    <property type="protein sequence ID" value="RWS05878.1"/>
    <property type="molecule type" value="Genomic_DNA"/>
</dbReference>
<dbReference type="SUPFAM" id="SSF48726">
    <property type="entry name" value="Immunoglobulin"/>
    <property type="match status" value="1"/>
</dbReference>
<evidence type="ECO:0000256" key="2">
    <source>
        <dbReference type="ARBA" id="ARBA00022729"/>
    </source>
</evidence>
<dbReference type="OrthoDB" id="6501372at2759"/>
<gene>
    <name evidence="7" type="ORF">B4U79_02007</name>
    <name evidence="8" type="ORF">B4U79_02589</name>
    <name evidence="9" type="ORF">B4U79_09851</name>
</gene>
<feature type="domain" description="Ig-like" evidence="6">
    <location>
        <begin position="97"/>
        <end position="214"/>
    </location>
</feature>
<keyword evidence="5" id="KW-0812">Transmembrane</keyword>
<reference evidence="9 10" key="1">
    <citation type="journal article" date="2018" name="Gigascience">
        <title>Genomes of trombidid mites reveal novel predicted allergens and laterally-transferred genes associated with secondary metabolism.</title>
        <authorList>
            <person name="Dong X."/>
            <person name="Chaisiri K."/>
            <person name="Xia D."/>
            <person name="Armstrong S.D."/>
            <person name="Fang Y."/>
            <person name="Donnelly M.J."/>
            <person name="Kadowaki T."/>
            <person name="McGarry J.W."/>
            <person name="Darby A.C."/>
            <person name="Makepeace B.L."/>
        </authorList>
    </citation>
    <scope>NUCLEOTIDE SEQUENCE [LARGE SCALE GENOMIC DNA]</scope>
    <source>
        <strain evidence="9">UoL-WK</strain>
    </source>
</reference>
<dbReference type="STRING" id="1965070.A0A3S3NTP8"/>
<evidence type="ECO:0000256" key="3">
    <source>
        <dbReference type="ARBA" id="ARBA00022737"/>
    </source>
</evidence>
<proteinExistence type="predicted"/>
<evidence type="ECO:0000256" key="5">
    <source>
        <dbReference type="SAM" id="Phobius"/>
    </source>
</evidence>
<dbReference type="PROSITE" id="PS50835">
    <property type="entry name" value="IG_LIKE"/>
    <property type="match status" value="1"/>
</dbReference>
<dbReference type="EMBL" id="NCKU01004481">
    <property type="protein sequence ID" value="RWS05873.1"/>
    <property type="molecule type" value="Genomic_DNA"/>
</dbReference>
<evidence type="ECO:0000313" key="7">
    <source>
        <dbReference type="EMBL" id="RWS05241.1"/>
    </source>
</evidence>
<evidence type="ECO:0000256" key="1">
    <source>
        <dbReference type="ARBA" id="ARBA00022614"/>
    </source>
</evidence>
<protein>
    <submittedName>
        <fullName evidence="9">Leucine-rich repeat and fibronectin type-III domain-containing protein 5-like protein</fullName>
    </submittedName>
</protein>
<feature type="transmembrane region" description="Helical" evidence="5">
    <location>
        <begin position="257"/>
        <end position="284"/>
    </location>
</feature>
<keyword evidence="3" id="KW-0677">Repeat</keyword>